<gene>
    <name evidence="2" type="ORF">A2215_02345</name>
</gene>
<evidence type="ECO:0000313" key="2">
    <source>
        <dbReference type="EMBL" id="OGD62732.1"/>
    </source>
</evidence>
<evidence type="ECO:0000256" key="1">
    <source>
        <dbReference type="SAM" id="Phobius"/>
    </source>
</evidence>
<dbReference type="STRING" id="1797472.A2215_02345"/>
<name>A0A1F5E5Q8_9BACT</name>
<sequence length="71" mass="7261">MKKEFRRSAFGTILASIGAGLAYVSAQDYFLVGADSASGGENTVAIAAVTIAGLLVLCVGAFFLVLAFTDL</sequence>
<keyword evidence="1" id="KW-1133">Transmembrane helix</keyword>
<comment type="caution">
    <text evidence="2">The sequence shown here is derived from an EMBL/GenBank/DDBJ whole genome shotgun (WGS) entry which is preliminary data.</text>
</comment>
<proteinExistence type="predicted"/>
<keyword evidence="1" id="KW-0472">Membrane</keyword>
<accession>A0A1F5E5Q8</accession>
<reference evidence="2 3" key="1">
    <citation type="journal article" date="2016" name="Nat. Commun.">
        <title>Thousands of microbial genomes shed light on interconnected biogeochemical processes in an aquifer system.</title>
        <authorList>
            <person name="Anantharaman K."/>
            <person name="Brown C.T."/>
            <person name="Hug L.A."/>
            <person name="Sharon I."/>
            <person name="Castelle C.J."/>
            <person name="Probst A.J."/>
            <person name="Thomas B.C."/>
            <person name="Singh A."/>
            <person name="Wilkins M.J."/>
            <person name="Karaoz U."/>
            <person name="Brodie E.L."/>
            <person name="Williams K.H."/>
            <person name="Hubbard S.S."/>
            <person name="Banfield J.F."/>
        </authorList>
    </citation>
    <scope>NUCLEOTIDE SEQUENCE [LARGE SCALE GENOMIC DNA]</scope>
</reference>
<dbReference type="AlphaFoldDB" id="A0A1F5E5Q8"/>
<dbReference type="EMBL" id="MEZY01000044">
    <property type="protein sequence ID" value="OGD62732.1"/>
    <property type="molecule type" value="Genomic_DNA"/>
</dbReference>
<evidence type="ECO:0000313" key="3">
    <source>
        <dbReference type="Proteomes" id="UP000178583"/>
    </source>
</evidence>
<keyword evidence="1" id="KW-0812">Transmembrane</keyword>
<dbReference type="Proteomes" id="UP000178583">
    <property type="component" value="Unassembled WGS sequence"/>
</dbReference>
<protein>
    <submittedName>
        <fullName evidence="2">Uncharacterized protein</fullName>
    </submittedName>
</protein>
<feature type="transmembrane region" description="Helical" evidence="1">
    <location>
        <begin position="42"/>
        <end position="68"/>
    </location>
</feature>
<organism evidence="2 3">
    <name type="scientific">Candidatus Berkelbacteria bacterium RIFOXYA2_FULL_43_10</name>
    <dbReference type="NCBI Taxonomy" id="1797472"/>
    <lineage>
        <taxon>Bacteria</taxon>
        <taxon>Candidatus Berkelbacteria</taxon>
    </lineage>
</organism>